<feature type="domain" description="Peptidase M24" evidence="8">
    <location>
        <begin position="11"/>
        <end position="242"/>
    </location>
</feature>
<comment type="subunit">
    <text evidence="6">Monomer.</text>
</comment>
<evidence type="ECO:0000256" key="4">
    <source>
        <dbReference type="ARBA" id="ARBA00022723"/>
    </source>
</evidence>
<feature type="binding site" evidence="6">
    <location>
        <position position="173"/>
    </location>
    <ligand>
        <name>a divalent metal cation</name>
        <dbReference type="ChEBI" id="CHEBI:60240"/>
        <label>2</label>
        <note>catalytic</note>
    </ligand>
</feature>
<dbReference type="PANTHER" id="PTHR43330">
    <property type="entry name" value="METHIONINE AMINOPEPTIDASE"/>
    <property type="match status" value="1"/>
</dbReference>
<accession>A0A929S002</accession>
<dbReference type="Pfam" id="PF00557">
    <property type="entry name" value="Peptidase_M24"/>
    <property type="match status" value="1"/>
</dbReference>
<dbReference type="GO" id="GO:0070006">
    <property type="term" value="F:metalloaminopeptidase activity"/>
    <property type="evidence" value="ECO:0007669"/>
    <property type="project" value="UniProtKB-UniRule"/>
</dbReference>
<feature type="binding site" evidence="6">
    <location>
        <position position="237"/>
    </location>
    <ligand>
        <name>a divalent metal cation</name>
        <dbReference type="ChEBI" id="CHEBI:60240"/>
        <label>1</label>
    </ligand>
</feature>
<comment type="catalytic activity">
    <reaction evidence="6 7">
        <text>Release of N-terminal amino acids, preferentially methionine, from peptides and arylamides.</text>
        <dbReference type="EC" id="3.4.11.18"/>
    </reaction>
</comment>
<dbReference type="InterPro" id="IPR001714">
    <property type="entry name" value="Pept_M24_MAP"/>
</dbReference>
<feature type="binding site" evidence="6">
    <location>
        <position position="206"/>
    </location>
    <ligand>
        <name>a divalent metal cation</name>
        <dbReference type="ChEBI" id="CHEBI:60240"/>
        <label>2</label>
        <note>catalytic</note>
    </ligand>
</feature>
<dbReference type="GO" id="GO:0005829">
    <property type="term" value="C:cytosol"/>
    <property type="evidence" value="ECO:0007669"/>
    <property type="project" value="TreeGrafter"/>
</dbReference>
<keyword evidence="2 6" id="KW-0031">Aminopeptidase</keyword>
<dbReference type="InterPro" id="IPR036005">
    <property type="entry name" value="Creatinase/aminopeptidase-like"/>
</dbReference>
<keyword evidence="3 6" id="KW-0645">Protease</keyword>
<evidence type="ECO:0000256" key="5">
    <source>
        <dbReference type="ARBA" id="ARBA00022801"/>
    </source>
</evidence>
<dbReference type="PROSITE" id="PS00680">
    <property type="entry name" value="MAP_1"/>
    <property type="match status" value="1"/>
</dbReference>
<dbReference type="CDD" id="cd01086">
    <property type="entry name" value="MetAP1"/>
    <property type="match status" value="1"/>
</dbReference>
<protein>
    <recommendedName>
        <fullName evidence="6 7">Methionine aminopeptidase</fullName>
        <shortName evidence="6">MAP</shortName>
        <shortName evidence="6">MetAP</shortName>
        <ecNumber evidence="6 7">3.4.11.18</ecNumber>
    </recommendedName>
    <alternativeName>
        <fullName evidence="6">Peptidase M</fullName>
    </alternativeName>
</protein>
<organism evidence="9 10">
    <name type="scientific">Alloprevotella tannerae</name>
    <dbReference type="NCBI Taxonomy" id="76122"/>
    <lineage>
        <taxon>Bacteria</taxon>
        <taxon>Pseudomonadati</taxon>
        <taxon>Bacteroidota</taxon>
        <taxon>Bacteroidia</taxon>
        <taxon>Bacteroidales</taxon>
        <taxon>Prevotellaceae</taxon>
        <taxon>Alloprevotella</taxon>
    </lineage>
</organism>
<evidence type="ECO:0000313" key="10">
    <source>
        <dbReference type="Proteomes" id="UP000704068"/>
    </source>
</evidence>
<evidence type="ECO:0000256" key="1">
    <source>
        <dbReference type="ARBA" id="ARBA00002521"/>
    </source>
</evidence>
<evidence type="ECO:0000313" key="9">
    <source>
        <dbReference type="EMBL" id="MBF0970957.1"/>
    </source>
</evidence>
<dbReference type="AlphaFoldDB" id="A0A929S002"/>
<evidence type="ECO:0000256" key="7">
    <source>
        <dbReference type="RuleBase" id="RU003653"/>
    </source>
</evidence>
<reference evidence="9" key="1">
    <citation type="submission" date="2020-04" db="EMBL/GenBank/DDBJ databases">
        <title>Deep metagenomics examines the oral microbiome during advanced dental caries in children, revealing novel taxa and co-occurrences with host molecules.</title>
        <authorList>
            <person name="Baker J.L."/>
            <person name="Morton J.T."/>
            <person name="Dinis M."/>
            <person name="Alvarez R."/>
            <person name="Tran N.C."/>
            <person name="Knight R."/>
            <person name="Edlund A."/>
        </authorList>
    </citation>
    <scope>NUCLEOTIDE SEQUENCE</scope>
    <source>
        <strain evidence="9">JCVI_34_bin.1</strain>
    </source>
</reference>
<dbReference type="NCBIfam" id="TIGR00500">
    <property type="entry name" value="met_pdase_I"/>
    <property type="match status" value="1"/>
</dbReference>
<comment type="cofactor">
    <cofactor evidence="6">
        <name>Co(2+)</name>
        <dbReference type="ChEBI" id="CHEBI:48828"/>
    </cofactor>
    <cofactor evidence="6">
        <name>Zn(2+)</name>
        <dbReference type="ChEBI" id="CHEBI:29105"/>
    </cofactor>
    <cofactor evidence="6">
        <name>Mn(2+)</name>
        <dbReference type="ChEBI" id="CHEBI:29035"/>
    </cofactor>
    <cofactor evidence="6">
        <name>Fe(2+)</name>
        <dbReference type="ChEBI" id="CHEBI:29033"/>
    </cofactor>
    <text evidence="6">Binds 2 divalent metal cations per subunit. Has a high-affinity and a low affinity metal-binding site. The true nature of the physiological cofactor is under debate. The enzyme is active with cobalt, zinc, manganese or divalent iron ions. Most likely, methionine aminopeptidases function as mononuclear Fe(2+)-metalloproteases under physiological conditions, and the catalytically relevant metal-binding site has been assigned to the histidine-containing high-affinity site.</text>
</comment>
<evidence type="ECO:0000256" key="3">
    <source>
        <dbReference type="ARBA" id="ARBA00022670"/>
    </source>
</evidence>
<feature type="binding site" evidence="6">
    <location>
        <position position="99"/>
    </location>
    <ligand>
        <name>a divalent metal cation</name>
        <dbReference type="ChEBI" id="CHEBI:60240"/>
        <label>1</label>
    </ligand>
</feature>
<comment type="caution">
    <text evidence="9">The sequence shown here is derived from an EMBL/GenBank/DDBJ whole genome shotgun (WGS) entry which is preliminary data.</text>
</comment>
<evidence type="ECO:0000256" key="6">
    <source>
        <dbReference type="HAMAP-Rule" id="MF_01974"/>
    </source>
</evidence>
<gene>
    <name evidence="6 9" type="primary">map</name>
    <name evidence="9" type="ORF">HXK21_07950</name>
</gene>
<dbReference type="EC" id="3.4.11.18" evidence="6 7"/>
<feature type="binding site" evidence="6">
    <location>
        <position position="237"/>
    </location>
    <ligand>
        <name>a divalent metal cation</name>
        <dbReference type="ChEBI" id="CHEBI:60240"/>
        <label>2</label>
        <note>catalytic</note>
    </ligand>
</feature>
<comment type="similarity">
    <text evidence="6">Belongs to the peptidase M24A family. Methionine aminopeptidase type 1 subfamily.</text>
</comment>
<name>A0A929S002_9BACT</name>
<dbReference type="GO" id="GO:0006508">
    <property type="term" value="P:proteolysis"/>
    <property type="evidence" value="ECO:0007669"/>
    <property type="project" value="UniProtKB-KW"/>
</dbReference>
<evidence type="ECO:0000259" key="8">
    <source>
        <dbReference type="Pfam" id="PF00557"/>
    </source>
</evidence>
<feature type="binding site" evidence="6">
    <location>
        <position position="110"/>
    </location>
    <ligand>
        <name>a divalent metal cation</name>
        <dbReference type="ChEBI" id="CHEBI:60240"/>
        <label>2</label>
        <note>catalytic</note>
    </ligand>
</feature>
<proteinExistence type="inferred from homology"/>
<comment type="function">
    <text evidence="1 6">Removes the N-terminal methionine from nascent proteins. The N-terminal methionine is often cleaved when the second residue in the primary sequence is small and uncharged (Met-Ala-, Cys, Gly, Pro, Ser, Thr, or Val). Requires deformylation of the N(alpha)-formylated initiator methionine before it can be hydrolyzed.</text>
</comment>
<dbReference type="InterPro" id="IPR000994">
    <property type="entry name" value="Pept_M24"/>
</dbReference>
<keyword evidence="4 6" id="KW-0479">Metal-binding</keyword>
<dbReference type="HAMAP" id="MF_01974">
    <property type="entry name" value="MetAP_1"/>
    <property type="match status" value="1"/>
</dbReference>
<feature type="binding site" evidence="6">
    <location>
        <position position="180"/>
    </location>
    <ligand>
        <name>substrate</name>
    </ligand>
</feature>
<feature type="binding site" evidence="6">
    <location>
        <position position="110"/>
    </location>
    <ligand>
        <name>a divalent metal cation</name>
        <dbReference type="ChEBI" id="CHEBI:60240"/>
        <label>1</label>
    </ligand>
</feature>
<dbReference type="SUPFAM" id="SSF55920">
    <property type="entry name" value="Creatinase/aminopeptidase"/>
    <property type="match status" value="1"/>
</dbReference>
<evidence type="ECO:0000256" key="2">
    <source>
        <dbReference type="ARBA" id="ARBA00022438"/>
    </source>
</evidence>
<dbReference type="EMBL" id="JABZGR010000030">
    <property type="protein sequence ID" value="MBF0970957.1"/>
    <property type="molecule type" value="Genomic_DNA"/>
</dbReference>
<sequence length="264" mass="28807">MIYLKTEDEIELMRKANRLVASALSEVAKHVKPGATTNQLDAVAEQYICDNGGVPTFKGVPNPYGPSFPASICTSVNDVIVHGVPNDEPLRDGDIVSVDCGALLEGFNGDSCYTFRVGEVSSEVDELLRVTKESLYKAITAALPGKRIGDIGYAVQSHVQPYGYGVVREFVGHGIGREMHEEPMVPNYGKPGTGKQLKNGLCIAIEPMITMGTREFFMLPDRWGVKTRDGKPAAHFEHTIALHNGKPEILSSFTEIESIESQNR</sequence>
<dbReference type="Proteomes" id="UP000704068">
    <property type="component" value="Unassembled WGS sequence"/>
</dbReference>
<dbReference type="PANTHER" id="PTHR43330:SF27">
    <property type="entry name" value="METHIONINE AMINOPEPTIDASE"/>
    <property type="match status" value="1"/>
</dbReference>
<dbReference type="GO" id="GO:0004239">
    <property type="term" value="F:initiator methionyl aminopeptidase activity"/>
    <property type="evidence" value="ECO:0007669"/>
    <property type="project" value="UniProtKB-UniRule"/>
</dbReference>
<dbReference type="PRINTS" id="PR00599">
    <property type="entry name" value="MAPEPTIDASE"/>
</dbReference>
<feature type="binding site" evidence="6">
    <location>
        <position position="82"/>
    </location>
    <ligand>
        <name>substrate</name>
    </ligand>
</feature>
<dbReference type="GO" id="GO:0046872">
    <property type="term" value="F:metal ion binding"/>
    <property type="evidence" value="ECO:0007669"/>
    <property type="project" value="UniProtKB-UniRule"/>
</dbReference>
<dbReference type="RefSeq" id="WP_303764570.1">
    <property type="nucleotide sequence ID" value="NZ_JABZGR010000030.1"/>
</dbReference>
<dbReference type="InterPro" id="IPR002467">
    <property type="entry name" value="Pept_M24A_MAP1"/>
</dbReference>
<keyword evidence="5 6" id="KW-0378">Hydrolase</keyword>
<dbReference type="Gene3D" id="3.90.230.10">
    <property type="entry name" value="Creatinase/methionine aminopeptidase superfamily"/>
    <property type="match status" value="1"/>
</dbReference>